<dbReference type="OMA" id="YIYAERT"/>
<dbReference type="InParanoid" id="A0DH66"/>
<protein>
    <recommendedName>
        <fullName evidence="5">Transmembrane protein</fullName>
    </recommendedName>
</protein>
<accession>A0DH66</accession>
<dbReference type="RefSeq" id="XP_001449780.1">
    <property type="nucleotide sequence ID" value="XM_001449743.1"/>
</dbReference>
<keyword evidence="1" id="KW-0472">Membrane</keyword>
<dbReference type="Proteomes" id="UP000000600">
    <property type="component" value="Unassembled WGS sequence"/>
</dbReference>
<sequence>MNPQKSLLIQSIILIQHLIQNAEANIDQNSCKDVILRKNEFYCEIDNVNSFFTIKNTDNLTNTDTYQVEQDLIQVQSAPQLISKDEIFLMIKFRELTDQNELCSLIYNTQLKTYSINCISTQPTYIIDNKFQFNVNTKFSLEIQKTQNFNCSQFDYYQEGFIIFCYSFHQIKLFSLQKEQNIIQQTNIFESENQNLQCLLQFYLFQNTFYIVYIQCLDWRIQIYENNALKQEIDRNFLKEKHNIEGNLLDFKQCQTCFIVLLSSGGYIFKYETVEILFVKEDLKINQTLIMFDQHCNPKMIVKDLPDNKYIFSFPKKYQNLTFNTKDLPTNIIQIQSPPSLFILYGDYFTLYVNNILQQTIKRKIQNLLQHSNQKIFIGIEEGNQIIFLFIKSYIPCLPFKNENYQQSEYYYQFEQINKIHAIDTSYLNCYKTIIIDDENYEKKQENAIQINLKETYIYAERTNYEEQFEIFLSRSLIFSIKPYRLTLSSSLDNIKFKLRSNEANCQFNHYLKNYQGKFIIRTDNQQIYSIILQGSEDNLVEYNCQEKTIRRYQNVSPLDEQIILRDEDQIALFFLDQSKHCLYKTILENRNLDEMPMKIICLDTQIERVINLNYILLKVKDQNVFYNLQFVANEIHLIKVFLPQQITQKFQDIYLIRDDYFLIVYSNELHVLFKETITQRININCKILGIFSRIKSLYLVNVILLDIIKNELQFYELQQFEFRLTKSYNLELYVPIQPFEFKSTKLLLIISCQHKINKKLYLLIFNPVAQLSFHLLQQVIEIKNQYFWFSNRYLFYFDVKNQLTIEDVDYLVIEIENEQFTDKISQDVILQLQAELEDSEIPPVKQDIAITMLNPSIMKLINKSSHIFIEDTNQEINFRNNVLGRIDNIFLNNNENFKLRNPLEVEILMQCSYCYNKFCFQETNSGNVTFFKVGQSKNYYSAYDLEHLIQNLVFIEVIGENQFLFIHQKDQLFFSISLMILKDQIFQVQKQIDFIFTNMLYGIRLVQNILLISNYYLEYRFLIDQNDINPLNFSILNQGSLIENIDSETYLEAMVNGMEQIMLFRLFKIINASVQILQVFAVSISNYQIKDLIYGQAPNQSSNYLRLLKQKLNFDNQQLDLSIFFIGVKKIALLFQINLQLREQKYEINIRKILRYPESVQNCKFILIDYEEMILQCDITNYYYDMKTTEYLQDPIYSTKILQQVEILNSTHFLFYNFFQHNQSVVLSAGQRGGYVLQKLSQNITFPTTLEFKVIRTNQSYAVENDYLTSETFYLQVNQQEILQNKLSQLSFFIFLLIVLMLLAAIIFYYKKKQTQKNELGREVYKEISLSTIKLENSQKI</sequence>
<dbReference type="OrthoDB" id="310840at2759"/>
<proteinExistence type="predicted"/>
<dbReference type="HOGENOM" id="CLU_258320_0_0_1"/>
<feature type="signal peptide" evidence="2">
    <location>
        <begin position="1"/>
        <end position="24"/>
    </location>
</feature>
<evidence type="ECO:0000256" key="1">
    <source>
        <dbReference type="SAM" id="Phobius"/>
    </source>
</evidence>
<dbReference type="KEGG" id="ptm:GSPATT00016769001"/>
<keyword evidence="4" id="KW-1185">Reference proteome</keyword>
<keyword evidence="1" id="KW-0812">Transmembrane</keyword>
<gene>
    <name evidence="3" type="ORF">GSPATT00016769001</name>
</gene>
<feature type="transmembrane region" description="Helical" evidence="1">
    <location>
        <begin position="1291"/>
        <end position="1311"/>
    </location>
</feature>
<name>A0DH66_PARTE</name>
<evidence type="ECO:0000256" key="2">
    <source>
        <dbReference type="SAM" id="SignalP"/>
    </source>
</evidence>
<dbReference type="GeneID" id="5035565"/>
<evidence type="ECO:0008006" key="5">
    <source>
        <dbReference type="Google" id="ProtNLM"/>
    </source>
</evidence>
<keyword evidence="2" id="KW-0732">Signal</keyword>
<keyword evidence="1" id="KW-1133">Transmembrane helix</keyword>
<organism evidence="3 4">
    <name type="scientific">Paramecium tetraurelia</name>
    <dbReference type="NCBI Taxonomy" id="5888"/>
    <lineage>
        <taxon>Eukaryota</taxon>
        <taxon>Sar</taxon>
        <taxon>Alveolata</taxon>
        <taxon>Ciliophora</taxon>
        <taxon>Intramacronucleata</taxon>
        <taxon>Oligohymenophorea</taxon>
        <taxon>Peniculida</taxon>
        <taxon>Parameciidae</taxon>
        <taxon>Paramecium</taxon>
    </lineage>
</organism>
<reference evidence="3 4" key="1">
    <citation type="journal article" date="2006" name="Nature">
        <title>Global trends of whole-genome duplications revealed by the ciliate Paramecium tetraurelia.</title>
        <authorList>
            <consortium name="Genoscope"/>
            <person name="Aury J.-M."/>
            <person name="Jaillon O."/>
            <person name="Duret L."/>
            <person name="Noel B."/>
            <person name="Jubin C."/>
            <person name="Porcel B.M."/>
            <person name="Segurens B."/>
            <person name="Daubin V."/>
            <person name="Anthouard V."/>
            <person name="Aiach N."/>
            <person name="Arnaiz O."/>
            <person name="Billaut A."/>
            <person name="Beisson J."/>
            <person name="Blanc I."/>
            <person name="Bouhouche K."/>
            <person name="Camara F."/>
            <person name="Duharcourt S."/>
            <person name="Guigo R."/>
            <person name="Gogendeau D."/>
            <person name="Katinka M."/>
            <person name="Keller A.-M."/>
            <person name="Kissmehl R."/>
            <person name="Klotz C."/>
            <person name="Koll F."/>
            <person name="Le Moue A."/>
            <person name="Lepere C."/>
            <person name="Malinsky S."/>
            <person name="Nowacki M."/>
            <person name="Nowak J.K."/>
            <person name="Plattner H."/>
            <person name="Poulain J."/>
            <person name="Ruiz F."/>
            <person name="Serrano V."/>
            <person name="Zagulski M."/>
            <person name="Dessen P."/>
            <person name="Betermier M."/>
            <person name="Weissenbach J."/>
            <person name="Scarpelli C."/>
            <person name="Schachter V."/>
            <person name="Sperling L."/>
            <person name="Meyer E."/>
            <person name="Cohen J."/>
            <person name="Wincker P."/>
        </authorList>
    </citation>
    <scope>NUCLEOTIDE SEQUENCE [LARGE SCALE GENOMIC DNA]</scope>
    <source>
        <strain evidence="3 4">Stock d4-2</strain>
    </source>
</reference>
<dbReference type="EMBL" id="CT868430">
    <property type="protein sequence ID" value="CAK82383.1"/>
    <property type="molecule type" value="Genomic_DNA"/>
</dbReference>
<evidence type="ECO:0000313" key="3">
    <source>
        <dbReference type="EMBL" id="CAK82383.1"/>
    </source>
</evidence>
<evidence type="ECO:0000313" key="4">
    <source>
        <dbReference type="Proteomes" id="UP000000600"/>
    </source>
</evidence>
<feature type="chain" id="PRO_5002623983" description="Transmembrane protein" evidence="2">
    <location>
        <begin position="25"/>
        <end position="1342"/>
    </location>
</feature>